<feature type="transmembrane region" description="Helical" evidence="9">
    <location>
        <begin position="56"/>
        <end position="78"/>
    </location>
</feature>
<evidence type="ECO:0000256" key="8">
    <source>
        <dbReference type="ARBA" id="ARBA00023136"/>
    </source>
</evidence>
<sequence>MSTILSRHVPSQLYVYIELIRLEKPTGVILAFWPFAWGIFLASSDHCMTPAMGTSWLVMFFSGSFLLRSTACTWNDILDRKFDRLVERTKDRPIASGKLAVFNAAVFLSIEVALCILFFAFLRNSKAFWLGMFSLFPLVSLYPLLKRYTYWPQAWLGVTANWGLLIAYLTLTDVFDYRRLLPLLTGAWWSVILLIADTIYACQDKNDDAQAGVKSTALKFGNWAKPILLSFIGGFVLSLIFVGILEGHTWRFYATSTGSVAAHLVWQLWIVDLNKSPSCAAIFRQNSYTGFLVLAGFILDYQKHSSC</sequence>
<dbReference type="InterPro" id="IPR000537">
    <property type="entry name" value="UbiA_prenyltransferase"/>
</dbReference>
<comment type="catalytic activity">
    <reaction evidence="9">
        <text>an all-trans-polyprenyl diphosphate + 4-hydroxybenzoate = a 4-hydroxy-3-(all-trans-polyprenyl)benzoate + diphosphate</text>
        <dbReference type="Rhea" id="RHEA:44504"/>
        <dbReference type="Rhea" id="RHEA-COMP:9514"/>
        <dbReference type="Rhea" id="RHEA-COMP:9564"/>
        <dbReference type="ChEBI" id="CHEBI:17879"/>
        <dbReference type="ChEBI" id="CHEBI:33019"/>
        <dbReference type="ChEBI" id="CHEBI:58914"/>
        <dbReference type="ChEBI" id="CHEBI:78396"/>
        <dbReference type="EC" id="2.5.1.39"/>
    </reaction>
</comment>
<keyword evidence="7 9" id="KW-1133">Transmembrane helix</keyword>
<comment type="function">
    <text evidence="9">Catalyzes the prenylation of para-hydroxybenzoate (PHB) with an all-trans polyprenyl group. Mediates the second step in the final reaction sequence of coenzyme Q (CoQ) biosynthesis, which is the condensation of the polyisoprenoid side chain with PHB, generating the first membrane-bound Q intermediate.</text>
</comment>
<dbReference type="GO" id="GO:0006744">
    <property type="term" value="P:ubiquinone biosynthetic process"/>
    <property type="evidence" value="ECO:0007669"/>
    <property type="project" value="UniProtKB-UniRule"/>
</dbReference>
<gene>
    <name evidence="10" type="ORF">B0H15DRAFT_910655</name>
</gene>
<feature type="transmembrane region" description="Helical" evidence="9">
    <location>
        <begin position="154"/>
        <end position="171"/>
    </location>
</feature>
<reference evidence="10" key="1">
    <citation type="submission" date="2023-03" db="EMBL/GenBank/DDBJ databases">
        <title>Massive genome expansion in bonnet fungi (Mycena s.s.) driven by repeated elements and novel gene families across ecological guilds.</title>
        <authorList>
            <consortium name="Lawrence Berkeley National Laboratory"/>
            <person name="Harder C.B."/>
            <person name="Miyauchi S."/>
            <person name="Viragh M."/>
            <person name="Kuo A."/>
            <person name="Thoen E."/>
            <person name="Andreopoulos B."/>
            <person name="Lu D."/>
            <person name="Skrede I."/>
            <person name="Drula E."/>
            <person name="Henrissat B."/>
            <person name="Morin E."/>
            <person name="Kohler A."/>
            <person name="Barry K."/>
            <person name="LaButti K."/>
            <person name="Morin E."/>
            <person name="Salamov A."/>
            <person name="Lipzen A."/>
            <person name="Mereny Z."/>
            <person name="Hegedus B."/>
            <person name="Baldrian P."/>
            <person name="Stursova M."/>
            <person name="Weitz H."/>
            <person name="Taylor A."/>
            <person name="Grigoriev I.V."/>
            <person name="Nagy L.G."/>
            <person name="Martin F."/>
            <person name="Kauserud H."/>
        </authorList>
    </citation>
    <scope>NUCLEOTIDE SEQUENCE</scope>
    <source>
        <strain evidence="10">CBHHK173m</strain>
    </source>
</reference>
<dbReference type="EMBL" id="JARJCN010000036">
    <property type="protein sequence ID" value="KAJ7084814.1"/>
    <property type="molecule type" value="Genomic_DNA"/>
</dbReference>
<comment type="subcellular location">
    <subcellularLocation>
        <location evidence="2">Membrane</location>
        <topology evidence="2">Multi-pass membrane protein</topology>
    </subcellularLocation>
    <subcellularLocation>
        <location evidence="9">Mitochondrion inner membrane</location>
        <topology evidence="9">Multi-pass membrane protein</topology>
        <orientation evidence="9">Matrix side</orientation>
    </subcellularLocation>
</comment>
<evidence type="ECO:0000256" key="7">
    <source>
        <dbReference type="ARBA" id="ARBA00022989"/>
    </source>
</evidence>
<dbReference type="GO" id="GO:0008299">
    <property type="term" value="P:isoprenoid biosynthetic process"/>
    <property type="evidence" value="ECO:0007669"/>
    <property type="project" value="UniProtKB-UniRule"/>
</dbReference>
<evidence type="ECO:0000256" key="1">
    <source>
        <dbReference type="ARBA" id="ARBA00001946"/>
    </source>
</evidence>
<keyword evidence="11" id="KW-1185">Reference proteome</keyword>
<dbReference type="HAMAP" id="MF_01635">
    <property type="entry name" value="UbiA"/>
    <property type="match status" value="1"/>
</dbReference>
<evidence type="ECO:0000256" key="6">
    <source>
        <dbReference type="ARBA" id="ARBA00022692"/>
    </source>
</evidence>
<feature type="transmembrane region" description="Helical" evidence="9">
    <location>
        <begin position="183"/>
        <end position="202"/>
    </location>
</feature>
<feature type="transmembrane region" description="Helical" evidence="9">
    <location>
        <begin position="223"/>
        <end position="244"/>
    </location>
</feature>
<evidence type="ECO:0000256" key="4">
    <source>
        <dbReference type="ARBA" id="ARBA00005985"/>
    </source>
</evidence>
<evidence type="ECO:0000256" key="5">
    <source>
        <dbReference type="ARBA" id="ARBA00022679"/>
    </source>
</evidence>
<keyword evidence="9" id="KW-0999">Mitochondrion inner membrane</keyword>
<dbReference type="FunFam" id="1.20.120.1780:FF:000001">
    <property type="entry name" value="4-hydroxybenzoate octaprenyltransferase"/>
    <property type="match status" value="1"/>
</dbReference>
<dbReference type="PROSITE" id="PS00943">
    <property type="entry name" value="UBIA"/>
    <property type="match status" value="1"/>
</dbReference>
<dbReference type="GO" id="GO:0008412">
    <property type="term" value="F:4-hydroxybenzoate polyprenyltransferase activity"/>
    <property type="evidence" value="ECO:0007669"/>
    <property type="project" value="UniProtKB-EC"/>
</dbReference>
<keyword evidence="5 9" id="KW-0808">Transferase</keyword>
<feature type="transmembrane region" description="Helical" evidence="9">
    <location>
        <begin position="99"/>
        <end position="121"/>
    </location>
</feature>
<dbReference type="Proteomes" id="UP001222325">
    <property type="component" value="Unassembled WGS sequence"/>
</dbReference>
<dbReference type="Gene3D" id="1.10.357.140">
    <property type="entry name" value="UbiA prenyltransferase"/>
    <property type="match status" value="1"/>
</dbReference>
<dbReference type="PANTHER" id="PTHR11048">
    <property type="entry name" value="PRENYLTRANSFERASES"/>
    <property type="match status" value="1"/>
</dbReference>
<evidence type="ECO:0000256" key="2">
    <source>
        <dbReference type="ARBA" id="ARBA00004141"/>
    </source>
</evidence>
<accession>A0AAD6U1P3</accession>
<comment type="pathway">
    <text evidence="9">Cofactor biosynthesis; ubiquinone biosynthesis.</text>
</comment>
<keyword evidence="6 9" id="KW-0812">Transmembrane</keyword>
<proteinExistence type="inferred from homology"/>
<feature type="transmembrane region" description="Helical" evidence="9">
    <location>
        <begin position="250"/>
        <end position="271"/>
    </location>
</feature>
<comment type="similarity">
    <text evidence="4 9">Belongs to the UbiA prenyltransferase family.</text>
</comment>
<dbReference type="InterPro" id="IPR044878">
    <property type="entry name" value="UbiA_sf"/>
</dbReference>
<dbReference type="InterPro" id="IPR006370">
    <property type="entry name" value="HB_polyprenyltransferase-like"/>
</dbReference>
<evidence type="ECO:0000256" key="3">
    <source>
        <dbReference type="ARBA" id="ARBA00005179"/>
    </source>
</evidence>
<dbReference type="Gene3D" id="1.20.120.1780">
    <property type="entry name" value="UbiA prenyltransferase"/>
    <property type="match status" value="1"/>
</dbReference>
<protein>
    <recommendedName>
        <fullName evidence="9">4-hydroxybenzoate polyprenyltransferase, mitochondrial</fullName>
        <shortName evidence="9">4-HB polyprenyltransferase</shortName>
        <ecNumber evidence="9">2.5.1.39</ecNumber>
    </recommendedName>
    <alternativeName>
        <fullName evidence="9">Para-hydroxybenzoate--polyprenyltransferase</fullName>
        <shortName evidence="9">PHB:PPT</shortName>
        <shortName evidence="9">PHB:polyprenyltransferase</shortName>
    </alternativeName>
</protein>
<dbReference type="Pfam" id="PF01040">
    <property type="entry name" value="UbiA"/>
    <property type="match status" value="1"/>
</dbReference>
<keyword evidence="9" id="KW-0831">Ubiquinone biosynthesis</keyword>
<name>A0AAD6U1P3_9AGAR</name>
<feature type="transmembrane region" description="Helical" evidence="9">
    <location>
        <begin position="27"/>
        <end position="44"/>
    </location>
</feature>
<keyword evidence="9" id="KW-0414">Isoprene biosynthesis</keyword>
<dbReference type="PANTHER" id="PTHR11048:SF28">
    <property type="entry name" value="4-HYDROXYBENZOATE POLYPRENYLTRANSFERASE, MITOCHONDRIAL"/>
    <property type="match status" value="1"/>
</dbReference>
<keyword evidence="8 9" id="KW-0472">Membrane</keyword>
<dbReference type="EC" id="2.5.1.39" evidence="9"/>
<evidence type="ECO:0000256" key="9">
    <source>
        <dbReference type="HAMAP-Rule" id="MF_03189"/>
    </source>
</evidence>
<organism evidence="10 11">
    <name type="scientific">Mycena belliarum</name>
    <dbReference type="NCBI Taxonomy" id="1033014"/>
    <lineage>
        <taxon>Eukaryota</taxon>
        <taxon>Fungi</taxon>
        <taxon>Dikarya</taxon>
        <taxon>Basidiomycota</taxon>
        <taxon>Agaricomycotina</taxon>
        <taxon>Agaricomycetes</taxon>
        <taxon>Agaricomycetidae</taxon>
        <taxon>Agaricales</taxon>
        <taxon>Marasmiineae</taxon>
        <taxon>Mycenaceae</taxon>
        <taxon>Mycena</taxon>
    </lineage>
</organism>
<dbReference type="CDD" id="cd13959">
    <property type="entry name" value="PT_UbiA_COQ2"/>
    <property type="match status" value="1"/>
</dbReference>
<dbReference type="GO" id="GO:0005743">
    <property type="term" value="C:mitochondrial inner membrane"/>
    <property type="evidence" value="ECO:0007669"/>
    <property type="project" value="UniProtKB-SubCell"/>
</dbReference>
<comment type="pathway">
    <text evidence="3">Secondary metabolite biosynthesis.</text>
</comment>
<comment type="caution">
    <text evidence="10">The sequence shown here is derived from an EMBL/GenBank/DDBJ whole genome shotgun (WGS) entry which is preliminary data.</text>
</comment>
<evidence type="ECO:0000313" key="11">
    <source>
        <dbReference type="Proteomes" id="UP001222325"/>
    </source>
</evidence>
<keyword evidence="9" id="KW-0496">Mitochondrion</keyword>
<dbReference type="InterPro" id="IPR030470">
    <property type="entry name" value="UbiA_prenylTrfase_CS"/>
</dbReference>
<dbReference type="FunFam" id="1.10.357.140:FF:000008">
    <property type="entry name" value="4-hydroxybenzoate octaprenyltransferase"/>
    <property type="match status" value="1"/>
</dbReference>
<comment type="cofactor">
    <cofactor evidence="1 9">
        <name>Mg(2+)</name>
        <dbReference type="ChEBI" id="CHEBI:18420"/>
    </cofactor>
</comment>
<dbReference type="AlphaFoldDB" id="A0AAD6U1P3"/>
<evidence type="ECO:0000313" key="10">
    <source>
        <dbReference type="EMBL" id="KAJ7084814.1"/>
    </source>
</evidence>
<dbReference type="InterPro" id="IPR039653">
    <property type="entry name" value="Prenyltransferase"/>
</dbReference>